<dbReference type="Proteomes" id="UP000229884">
    <property type="component" value="Unassembled WGS sequence"/>
</dbReference>
<proteinExistence type="predicted"/>
<evidence type="ECO:0000313" key="1">
    <source>
        <dbReference type="EMBL" id="ATV27410.1"/>
    </source>
</evidence>
<evidence type="ECO:0000313" key="3">
    <source>
        <dbReference type="Proteomes" id="UP000229630"/>
    </source>
</evidence>
<organism evidence="1 3">
    <name type="scientific">Prevotella intermedia</name>
    <dbReference type="NCBI Taxonomy" id="28131"/>
    <lineage>
        <taxon>Bacteria</taxon>
        <taxon>Pseudomonadati</taxon>
        <taxon>Bacteroidota</taxon>
        <taxon>Bacteroidia</taxon>
        <taxon>Bacteroidales</taxon>
        <taxon>Prevotellaceae</taxon>
        <taxon>Prevotella</taxon>
    </lineage>
</organism>
<gene>
    <name evidence="2" type="ORF">CTM58_12790</name>
    <name evidence="1" type="ORF">CTM62_11695</name>
</gene>
<dbReference type="InterPro" id="IPR029278">
    <property type="entry name" value="Imm26"/>
</dbReference>
<dbReference type="AlphaFoldDB" id="A0A2D3LAF6"/>
<name>A0A2D3LAF6_PREIN</name>
<evidence type="ECO:0000313" key="2">
    <source>
        <dbReference type="EMBL" id="PJI26557.1"/>
    </source>
</evidence>
<reference evidence="1 3" key="2">
    <citation type="submission" date="2017-11" db="EMBL/GenBank/DDBJ databases">
        <title>Genome sequencing of Prevotella intermedia KCOM 2837.</title>
        <authorList>
            <person name="Kook J.-K."/>
            <person name="Park S.-N."/>
            <person name="Lim Y.K."/>
        </authorList>
    </citation>
    <scope>NUCLEOTIDE SEQUENCE [LARGE SCALE GENOMIC DNA]</scope>
    <source>
        <strain evidence="1 3">KCOM 2837</strain>
    </source>
</reference>
<dbReference type="Pfam" id="PF15428">
    <property type="entry name" value="Imm26"/>
    <property type="match status" value="1"/>
</dbReference>
<evidence type="ECO:0000313" key="4">
    <source>
        <dbReference type="Proteomes" id="UP000229884"/>
    </source>
</evidence>
<dbReference type="RefSeq" id="WP_100020103.1">
    <property type="nucleotide sequence ID" value="NZ_CP024724.1"/>
</dbReference>
<sequence length="148" mass="16957">MKNIKVEIGDVFLIPYQDKYAVCKVLWISKRTKNAFSFIVKDKLVDTKEEAVEIIDTAPNISVQIFTGLISVFYTDITKLKKGEWKIIGSQKLTIEESDNFQYHNIGGKLFKGDEEVRLLNNAEIKTIPKMLNAGYEAINNFLKMAFE</sequence>
<dbReference type="EMBL" id="PENG01000002">
    <property type="protein sequence ID" value="PJI26557.1"/>
    <property type="molecule type" value="Genomic_DNA"/>
</dbReference>
<dbReference type="Proteomes" id="UP000229630">
    <property type="component" value="Chromosome 2"/>
</dbReference>
<dbReference type="EMBL" id="CP024724">
    <property type="protein sequence ID" value="ATV27410.1"/>
    <property type="molecule type" value="Genomic_DNA"/>
</dbReference>
<protein>
    <submittedName>
        <fullName evidence="1">Uncharacterized protein</fullName>
    </submittedName>
</protein>
<reference evidence="2 4" key="1">
    <citation type="submission" date="2017-11" db="EMBL/GenBank/DDBJ databases">
        <title>Genome sequencing of Prevotella intermedia KCOM 2832.</title>
        <authorList>
            <person name="Kook J.-K."/>
            <person name="Park S.-N."/>
            <person name="Lim Y.K."/>
        </authorList>
    </citation>
    <scope>NUCLEOTIDE SEQUENCE [LARGE SCALE GENOMIC DNA]</scope>
    <source>
        <strain evidence="2 4">KCOM 2832</strain>
    </source>
</reference>
<accession>A0A2D3LAF6</accession>